<dbReference type="InterPro" id="IPR035906">
    <property type="entry name" value="MetI-like_sf"/>
</dbReference>
<comment type="similarity">
    <text evidence="2 10">Belongs to the binding-protein-dependent transport system permease family. MalFG subfamily.</text>
</comment>
<dbReference type="Gene3D" id="1.10.3720.10">
    <property type="entry name" value="MetI-like"/>
    <property type="match status" value="1"/>
</dbReference>
<evidence type="ECO:0000313" key="12">
    <source>
        <dbReference type="EMBL" id="MDF8266367.1"/>
    </source>
</evidence>
<dbReference type="InterPro" id="IPR000515">
    <property type="entry name" value="MetI-like"/>
</dbReference>
<proteinExistence type="inferred from homology"/>
<protein>
    <recommendedName>
        <fullName evidence="10">Maltose/maltodextrin transport system permease protein</fullName>
    </recommendedName>
</protein>
<evidence type="ECO:0000256" key="7">
    <source>
        <dbReference type="ARBA" id="ARBA00022989"/>
    </source>
</evidence>
<feature type="domain" description="ABC transmembrane type-1" evidence="11">
    <location>
        <begin position="301"/>
        <end position="519"/>
    </location>
</feature>
<feature type="transmembrane region" description="Helical" evidence="9">
    <location>
        <begin position="301"/>
        <end position="327"/>
    </location>
</feature>
<sequence length="530" mass="56729">MSTSSTELAADQPPGLGPVRTPLWAHAAKWLAIVAALAVALYVATRLAEDGHWLGVSLTAMVALAVLAVYATGRAVPMKYLLPGLLLCLGLQVWPIAYTAMTSFTNYGDGHLVSKEQATAQNLAYSVREVPGAPRYQLSVAVQAGESVTAGDPHFLLTAPDKKTYDGTTGGLAPLDQDGLIRVGTGRITQAPGFTVLTPRQVNARPDIQKFAVPTSDGGGIKAVGLSEAFEGKPTLVWDKGAGTLTDTATKRVYVAKNAQWVPRDGQGEALPVGWKENVGLGNVKTVATNETIRSGFLKIFAWNVAFALISVASTFVLGMLLALLFNDRRMRGRGVYRSLLILPYAIPMFVTALVWASMFNQDFGLINDLTGLNVDWLGNPWAAKSAILLTNLWLGFPYFFIVCTGALQSIPTDVLEAAKVDGASAWRTVRSIITPLLMVAVGPLLIASFAFNFNNFGLIFLMTKGGPFVEGDASIGSTDLLITYAFRLAFTGNHPNYGLASTVSIFIFIIVALISIPAFRRTKGLEEIN</sequence>
<feature type="transmembrane region" description="Helical" evidence="9">
    <location>
        <begin position="387"/>
        <end position="408"/>
    </location>
</feature>
<dbReference type="InterPro" id="IPR032550">
    <property type="entry name" value="TM_PBP2_N"/>
</dbReference>
<feature type="transmembrane region" description="Helical" evidence="9">
    <location>
        <begin position="54"/>
        <end position="73"/>
    </location>
</feature>
<comment type="caution">
    <text evidence="12">The sequence shown here is derived from an EMBL/GenBank/DDBJ whole genome shotgun (WGS) entry which is preliminary data.</text>
</comment>
<evidence type="ECO:0000256" key="1">
    <source>
        <dbReference type="ARBA" id="ARBA00004651"/>
    </source>
</evidence>
<dbReference type="EMBL" id="JAROAV010000054">
    <property type="protein sequence ID" value="MDF8266367.1"/>
    <property type="molecule type" value="Genomic_DNA"/>
</dbReference>
<keyword evidence="3 9" id="KW-0813">Transport</keyword>
<accession>A0ABT6CDK8</accession>
<feature type="transmembrane region" description="Helical" evidence="9">
    <location>
        <begin position="498"/>
        <end position="520"/>
    </location>
</feature>
<dbReference type="Gene3D" id="1.20.58.370">
    <property type="entry name" value="MalF N-terminal region-like"/>
    <property type="match status" value="1"/>
</dbReference>
<evidence type="ECO:0000256" key="3">
    <source>
        <dbReference type="ARBA" id="ARBA00022448"/>
    </source>
</evidence>
<keyword evidence="6 9" id="KW-0812">Transmembrane</keyword>
<dbReference type="PANTHER" id="PTHR47314:SF1">
    <property type="entry name" value="MALTOSE_MALTODEXTRIN TRANSPORT SYSTEM PERMEASE PROTEIN MALF"/>
    <property type="match status" value="1"/>
</dbReference>
<dbReference type="Proteomes" id="UP001528912">
    <property type="component" value="Unassembled WGS sequence"/>
</dbReference>
<evidence type="ECO:0000256" key="5">
    <source>
        <dbReference type="ARBA" id="ARBA00022597"/>
    </source>
</evidence>
<evidence type="ECO:0000256" key="4">
    <source>
        <dbReference type="ARBA" id="ARBA00022475"/>
    </source>
</evidence>
<dbReference type="PANTHER" id="PTHR47314">
    <property type="entry name" value="MALTOSE/MALTODEXTRIN TRANSPORT SYSTEM PERMEASE PROTEIN MALF"/>
    <property type="match status" value="1"/>
</dbReference>
<feature type="transmembrane region" description="Helical" evidence="9">
    <location>
        <begin position="339"/>
        <end position="359"/>
    </location>
</feature>
<evidence type="ECO:0000313" key="13">
    <source>
        <dbReference type="Proteomes" id="UP001528912"/>
    </source>
</evidence>
<organism evidence="12 13">
    <name type="scientific">Luteipulveratus flavus</name>
    <dbReference type="NCBI Taxonomy" id="3031728"/>
    <lineage>
        <taxon>Bacteria</taxon>
        <taxon>Bacillati</taxon>
        <taxon>Actinomycetota</taxon>
        <taxon>Actinomycetes</taxon>
        <taxon>Micrococcales</taxon>
        <taxon>Dermacoccaceae</taxon>
        <taxon>Luteipulveratus</taxon>
    </lineage>
</organism>
<keyword evidence="4 10" id="KW-1003">Cell membrane</keyword>
<dbReference type="PROSITE" id="PS50928">
    <property type="entry name" value="ABC_TM1"/>
    <property type="match status" value="1"/>
</dbReference>
<dbReference type="Pfam" id="PF00528">
    <property type="entry name" value="BPD_transp_1"/>
    <property type="match status" value="1"/>
</dbReference>
<comment type="subcellular location">
    <subcellularLocation>
        <location evidence="1 9">Cell membrane</location>
        <topology evidence="1 9">Multi-pass membrane protein</topology>
    </subcellularLocation>
</comment>
<evidence type="ECO:0000256" key="9">
    <source>
        <dbReference type="RuleBase" id="RU363032"/>
    </source>
</evidence>
<dbReference type="InterPro" id="IPR035277">
    <property type="entry name" value="MalF_N"/>
</dbReference>
<evidence type="ECO:0000259" key="11">
    <source>
        <dbReference type="PROSITE" id="PS50928"/>
    </source>
</evidence>
<dbReference type="Pfam" id="PF16296">
    <property type="entry name" value="TM_PBP2_N"/>
    <property type="match status" value="1"/>
</dbReference>
<evidence type="ECO:0000256" key="10">
    <source>
        <dbReference type="RuleBase" id="RU367050"/>
    </source>
</evidence>
<feature type="transmembrane region" description="Helical" evidence="9">
    <location>
        <begin position="30"/>
        <end position="48"/>
    </location>
</feature>
<evidence type="ECO:0000256" key="6">
    <source>
        <dbReference type="ARBA" id="ARBA00022692"/>
    </source>
</evidence>
<evidence type="ECO:0000256" key="2">
    <source>
        <dbReference type="ARBA" id="ARBA00009047"/>
    </source>
</evidence>
<dbReference type="SUPFAM" id="SSF160964">
    <property type="entry name" value="MalF N-terminal region-like"/>
    <property type="match status" value="1"/>
</dbReference>
<keyword evidence="13" id="KW-1185">Reference proteome</keyword>
<dbReference type="RefSeq" id="WP_277193561.1">
    <property type="nucleotide sequence ID" value="NZ_JAROAV010000054.1"/>
</dbReference>
<name>A0ABT6CDK8_9MICO</name>
<comment type="function">
    <text evidence="10">Part of the ABC transporter complex MalEFGK involved in maltose/maltodextrin import. Probably responsible for the translocation of the substrate across the membrane.</text>
</comment>
<keyword evidence="7 9" id="KW-1133">Transmembrane helix</keyword>
<reference evidence="12 13" key="1">
    <citation type="submission" date="2023-03" db="EMBL/GenBank/DDBJ databases">
        <title>YIM 133296 draft genome.</title>
        <authorList>
            <person name="Xiong L."/>
        </authorList>
    </citation>
    <scope>NUCLEOTIDE SEQUENCE [LARGE SCALE GENOMIC DNA]</scope>
    <source>
        <strain evidence="12 13">YIM 133296</strain>
    </source>
</reference>
<keyword evidence="8 9" id="KW-0472">Membrane</keyword>
<feature type="transmembrane region" description="Helical" evidence="9">
    <location>
        <begin position="429"/>
        <end position="452"/>
    </location>
</feature>
<dbReference type="SUPFAM" id="SSF161098">
    <property type="entry name" value="MetI-like"/>
    <property type="match status" value="1"/>
</dbReference>
<evidence type="ECO:0000256" key="8">
    <source>
        <dbReference type="ARBA" id="ARBA00023136"/>
    </source>
</evidence>
<dbReference type="CDD" id="cd06261">
    <property type="entry name" value="TM_PBP2"/>
    <property type="match status" value="1"/>
</dbReference>
<keyword evidence="5 10" id="KW-0762">Sugar transport</keyword>
<gene>
    <name evidence="12" type="ORF">P4R38_19125</name>
</gene>